<comment type="caution">
    <text evidence="2">The sequence shown here is derived from an EMBL/GenBank/DDBJ whole genome shotgun (WGS) entry which is preliminary data.</text>
</comment>
<dbReference type="EMBL" id="MTSA01000031">
    <property type="protein sequence ID" value="OUM04668.1"/>
    <property type="molecule type" value="Genomic_DNA"/>
</dbReference>
<evidence type="ECO:0000313" key="3">
    <source>
        <dbReference type="Proteomes" id="UP000195128"/>
    </source>
</evidence>
<proteinExistence type="predicted"/>
<evidence type="ECO:0000256" key="1">
    <source>
        <dbReference type="SAM" id="MobiDB-lite"/>
    </source>
</evidence>
<feature type="region of interest" description="Disordered" evidence="1">
    <location>
        <begin position="1"/>
        <end position="30"/>
    </location>
</feature>
<dbReference type="AlphaFoldDB" id="A0A244EJN1"/>
<gene>
    <name evidence="2" type="ORF">BW686_25195</name>
</gene>
<feature type="compositionally biased region" description="Basic and acidic residues" evidence="1">
    <location>
        <begin position="7"/>
        <end position="23"/>
    </location>
</feature>
<evidence type="ECO:0000313" key="2">
    <source>
        <dbReference type="EMBL" id="OUM04668.1"/>
    </source>
</evidence>
<protein>
    <submittedName>
        <fullName evidence="2">Uncharacterized protein</fullName>
    </submittedName>
</protein>
<reference evidence="2 3" key="1">
    <citation type="submission" date="2017-01" db="EMBL/GenBank/DDBJ databases">
        <authorList>
            <person name="Mah S.A."/>
            <person name="Swanson W.J."/>
            <person name="Moy G.W."/>
            <person name="Vacquier V.D."/>
        </authorList>
    </citation>
    <scope>NUCLEOTIDE SEQUENCE [LARGE SCALE GENOMIC DNA]</scope>
    <source>
        <strain evidence="2">PDD-32b-74</strain>
    </source>
</reference>
<sequence length="72" mass="8000">MHRLNHRLREQVRSHALRAEARSPRHPGLGRAASLECGAFSLYAIPRLILAKGRGSELVRERADMNAENASA</sequence>
<name>A0A244EJN1_PSESX</name>
<organism evidence="2 3">
    <name type="scientific">Pseudomonas syringae</name>
    <dbReference type="NCBI Taxonomy" id="317"/>
    <lineage>
        <taxon>Bacteria</taxon>
        <taxon>Pseudomonadati</taxon>
        <taxon>Pseudomonadota</taxon>
        <taxon>Gammaproteobacteria</taxon>
        <taxon>Pseudomonadales</taxon>
        <taxon>Pseudomonadaceae</taxon>
        <taxon>Pseudomonas</taxon>
    </lineage>
</organism>
<dbReference type="Proteomes" id="UP000195128">
    <property type="component" value="Unassembled WGS sequence"/>
</dbReference>
<accession>A0A244EJN1</accession>